<keyword evidence="2" id="KW-1185">Reference proteome</keyword>
<accession>A0ABQ8SMW2</accession>
<proteinExistence type="predicted"/>
<dbReference type="EMBL" id="JAJSOF020000025">
    <property type="protein sequence ID" value="KAJ4435080.1"/>
    <property type="molecule type" value="Genomic_DNA"/>
</dbReference>
<gene>
    <name evidence="1" type="ORF">ANN_23655</name>
</gene>
<evidence type="ECO:0008006" key="3">
    <source>
        <dbReference type="Google" id="ProtNLM"/>
    </source>
</evidence>
<evidence type="ECO:0000313" key="2">
    <source>
        <dbReference type="Proteomes" id="UP001148838"/>
    </source>
</evidence>
<dbReference type="Proteomes" id="UP001148838">
    <property type="component" value="Unassembled WGS sequence"/>
</dbReference>
<comment type="caution">
    <text evidence="1">The sequence shown here is derived from an EMBL/GenBank/DDBJ whole genome shotgun (WGS) entry which is preliminary data.</text>
</comment>
<sequence>MFMWIRRSIYQGFMCGVYYHLGTLDLFYGTVTGEVYLEMLRTSILPDVRALYGADDVFYQQDHNTT</sequence>
<organism evidence="1 2">
    <name type="scientific">Periplaneta americana</name>
    <name type="common">American cockroach</name>
    <name type="synonym">Blatta americana</name>
    <dbReference type="NCBI Taxonomy" id="6978"/>
    <lineage>
        <taxon>Eukaryota</taxon>
        <taxon>Metazoa</taxon>
        <taxon>Ecdysozoa</taxon>
        <taxon>Arthropoda</taxon>
        <taxon>Hexapoda</taxon>
        <taxon>Insecta</taxon>
        <taxon>Pterygota</taxon>
        <taxon>Neoptera</taxon>
        <taxon>Polyneoptera</taxon>
        <taxon>Dictyoptera</taxon>
        <taxon>Blattodea</taxon>
        <taxon>Blattoidea</taxon>
        <taxon>Blattidae</taxon>
        <taxon>Blattinae</taxon>
        <taxon>Periplaneta</taxon>
    </lineage>
</organism>
<reference evidence="1 2" key="1">
    <citation type="journal article" date="2022" name="Allergy">
        <title>Genome assembly and annotation of Periplaneta americana reveal a comprehensive cockroach allergen profile.</title>
        <authorList>
            <person name="Wang L."/>
            <person name="Xiong Q."/>
            <person name="Saelim N."/>
            <person name="Wang L."/>
            <person name="Nong W."/>
            <person name="Wan A.T."/>
            <person name="Shi M."/>
            <person name="Liu X."/>
            <person name="Cao Q."/>
            <person name="Hui J.H.L."/>
            <person name="Sookrung N."/>
            <person name="Leung T.F."/>
            <person name="Tungtrongchitr A."/>
            <person name="Tsui S.K.W."/>
        </authorList>
    </citation>
    <scope>NUCLEOTIDE SEQUENCE [LARGE SCALE GENOMIC DNA]</scope>
    <source>
        <strain evidence="1">PWHHKU_190912</strain>
    </source>
</reference>
<evidence type="ECO:0000313" key="1">
    <source>
        <dbReference type="EMBL" id="KAJ4435080.1"/>
    </source>
</evidence>
<protein>
    <recommendedName>
        <fullName evidence="3">Per a allergen</fullName>
    </recommendedName>
</protein>
<name>A0ABQ8SMW2_PERAM</name>